<dbReference type="EMBL" id="LSSN01002090">
    <property type="protein sequence ID" value="OMJ17288.1"/>
    <property type="molecule type" value="Genomic_DNA"/>
</dbReference>
<dbReference type="GO" id="GO:0004519">
    <property type="term" value="F:endonuclease activity"/>
    <property type="evidence" value="ECO:0007669"/>
    <property type="project" value="UniProtKB-KW"/>
</dbReference>
<dbReference type="GO" id="GO:0008270">
    <property type="term" value="F:zinc ion binding"/>
    <property type="evidence" value="ECO:0007669"/>
    <property type="project" value="UniProtKB-KW"/>
</dbReference>
<dbReference type="SMART" id="SM00343">
    <property type="entry name" value="ZnF_C2HC"/>
    <property type="match status" value="1"/>
</dbReference>
<feature type="compositionally biased region" description="Basic and acidic residues" evidence="6">
    <location>
        <begin position="230"/>
        <end position="246"/>
    </location>
</feature>
<dbReference type="OrthoDB" id="115435at2759"/>
<evidence type="ECO:0000256" key="6">
    <source>
        <dbReference type="SAM" id="MobiDB-lite"/>
    </source>
</evidence>
<evidence type="ECO:0000313" key="9">
    <source>
        <dbReference type="Proteomes" id="UP000187283"/>
    </source>
</evidence>
<keyword evidence="5" id="KW-0862">Zinc</keyword>
<feature type="compositionally biased region" description="Basic and acidic residues" evidence="6">
    <location>
        <begin position="165"/>
        <end position="176"/>
    </location>
</feature>
<evidence type="ECO:0000256" key="2">
    <source>
        <dbReference type="ARBA" id="ARBA00022695"/>
    </source>
</evidence>
<keyword evidence="2" id="KW-0548">Nucleotidyltransferase</keyword>
<dbReference type="GO" id="GO:0003676">
    <property type="term" value="F:nucleic acid binding"/>
    <property type="evidence" value="ECO:0007669"/>
    <property type="project" value="InterPro"/>
</dbReference>
<dbReference type="PROSITE" id="PS50158">
    <property type="entry name" value="ZF_CCHC"/>
    <property type="match status" value="1"/>
</dbReference>
<keyword evidence="4" id="KW-0378">Hydrolase</keyword>
<protein>
    <recommendedName>
        <fullName evidence="7">CCHC-type domain-containing protein</fullName>
    </recommendedName>
</protein>
<dbReference type="SUPFAM" id="SSF57756">
    <property type="entry name" value="Retrovirus zinc finger-like domains"/>
    <property type="match status" value="1"/>
</dbReference>
<dbReference type="SUPFAM" id="SSF50630">
    <property type="entry name" value="Acid proteases"/>
    <property type="match status" value="1"/>
</dbReference>
<dbReference type="InterPro" id="IPR036875">
    <property type="entry name" value="Znf_CCHC_sf"/>
</dbReference>
<dbReference type="Pfam" id="PF00098">
    <property type="entry name" value="zf-CCHC"/>
    <property type="match status" value="1"/>
</dbReference>
<accession>A0A1R1XRN9</accession>
<evidence type="ECO:0000256" key="5">
    <source>
        <dbReference type="PROSITE-ProRule" id="PRU00047"/>
    </source>
</evidence>
<dbReference type="CDD" id="cd00303">
    <property type="entry name" value="retropepsin_like"/>
    <property type="match status" value="1"/>
</dbReference>
<keyword evidence="5" id="KW-0479">Metal-binding</keyword>
<evidence type="ECO:0000256" key="1">
    <source>
        <dbReference type="ARBA" id="ARBA00022679"/>
    </source>
</evidence>
<organism evidence="8 9">
    <name type="scientific">Smittium culicis</name>
    <dbReference type="NCBI Taxonomy" id="133412"/>
    <lineage>
        <taxon>Eukaryota</taxon>
        <taxon>Fungi</taxon>
        <taxon>Fungi incertae sedis</taxon>
        <taxon>Zoopagomycota</taxon>
        <taxon>Kickxellomycotina</taxon>
        <taxon>Harpellomycetes</taxon>
        <taxon>Harpellales</taxon>
        <taxon>Legeriomycetaceae</taxon>
        <taxon>Smittium</taxon>
    </lineage>
</organism>
<dbReference type="InterPro" id="IPR021109">
    <property type="entry name" value="Peptidase_aspartic_dom_sf"/>
</dbReference>
<feature type="non-terminal residue" evidence="8">
    <location>
        <position position="1"/>
    </location>
</feature>
<gene>
    <name evidence="8" type="ORF">AYI70_g6070</name>
</gene>
<dbReference type="InterPro" id="IPR001878">
    <property type="entry name" value="Znf_CCHC"/>
</dbReference>
<dbReference type="InterPro" id="IPR050951">
    <property type="entry name" value="Retrovirus_Pol_polyprotein"/>
</dbReference>
<keyword evidence="1" id="KW-0808">Transferase</keyword>
<dbReference type="Pfam" id="PF13975">
    <property type="entry name" value="gag-asp_proteas"/>
    <property type="match status" value="1"/>
</dbReference>
<proteinExistence type="predicted"/>
<evidence type="ECO:0000256" key="4">
    <source>
        <dbReference type="ARBA" id="ARBA00022759"/>
    </source>
</evidence>
<keyword evidence="3" id="KW-0540">Nuclease</keyword>
<dbReference type="STRING" id="133412.A0A1R1XRN9"/>
<evidence type="ECO:0000259" key="7">
    <source>
        <dbReference type="PROSITE" id="PS50158"/>
    </source>
</evidence>
<sequence>EKYTNFAKKEQTDQDKVDFAKLYLGGDALEWHSGASLLYREWESFKKAFTKKFDERKSRSEARKHIASIDIYKGKIIVNYGKLKRLFEIAGISDEEEQYDLLLEKLNHKDYDKMYDLTDKTATGIMEYLLAEEEKWSSRKETKSSVKPITASKLAFPRAAPKGKNAQETKDQENHAGTKHTVLNSNEKKIYSSPLECWRCGKMGHRKADCRNRPFWKSSIPRNDFYTPVRNHEDKGSNKMDIDISEKNSPQSLSPMSRAYRISQTTPPQKQTYSTDSSPLNFIQYSHGAIRSENAISISGHLKINNKSVRFGYDLGAAVSVISRELAENLGIKIEQDKYSFIQTANSERIKVSKCLKVSLDFDTFSTEMDLNVIDSPDKKLFLLGLDWIYTLGAEIILKKGMIELNLGGKTHKIKIEVVKSTKINRDKNEIIYSVYKITEAQDFINSELTKNKIEQVEKLTEDNKDVFAEEISELGSSDIPPYDINLTDTTPIRVKPYELADSLKKEVQT</sequence>
<dbReference type="PANTHER" id="PTHR37984:SF5">
    <property type="entry name" value="PROTEIN NYNRIN-LIKE"/>
    <property type="match status" value="1"/>
</dbReference>
<name>A0A1R1XRN9_9FUNG</name>
<evidence type="ECO:0000313" key="8">
    <source>
        <dbReference type="EMBL" id="OMJ17288.1"/>
    </source>
</evidence>
<evidence type="ECO:0000256" key="3">
    <source>
        <dbReference type="ARBA" id="ARBA00022722"/>
    </source>
</evidence>
<feature type="region of interest" description="Disordered" evidence="6">
    <location>
        <begin position="227"/>
        <end position="257"/>
    </location>
</feature>
<dbReference type="GO" id="GO:0016779">
    <property type="term" value="F:nucleotidyltransferase activity"/>
    <property type="evidence" value="ECO:0007669"/>
    <property type="project" value="UniProtKB-KW"/>
</dbReference>
<reference evidence="8 9" key="1">
    <citation type="submission" date="2017-01" db="EMBL/GenBank/DDBJ databases">
        <authorList>
            <person name="Mah S.A."/>
            <person name="Swanson W.J."/>
            <person name="Moy G.W."/>
            <person name="Vacquier V.D."/>
        </authorList>
    </citation>
    <scope>NUCLEOTIDE SEQUENCE [LARGE SCALE GENOMIC DNA]</scope>
    <source>
        <strain evidence="8 9">GSMNP</strain>
    </source>
</reference>
<feature type="domain" description="CCHC-type" evidence="7">
    <location>
        <begin position="197"/>
        <end position="212"/>
    </location>
</feature>
<keyword evidence="5" id="KW-0863">Zinc-finger</keyword>
<dbReference type="AlphaFoldDB" id="A0A1R1XRN9"/>
<dbReference type="Gene3D" id="2.40.70.10">
    <property type="entry name" value="Acid Proteases"/>
    <property type="match status" value="1"/>
</dbReference>
<dbReference type="Proteomes" id="UP000187283">
    <property type="component" value="Unassembled WGS sequence"/>
</dbReference>
<comment type="caution">
    <text evidence="8">The sequence shown here is derived from an EMBL/GenBank/DDBJ whole genome shotgun (WGS) entry which is preliminary data.</text>
</comment>
<keyword evidence="9" id="KW-1185">Reference proteome</keyword>
<keyword evidence="4" id="KW-0255">Endonuclease</keyword>
<feature type="region of interest" description="Disordered" evidence="6">
    <location>
        <begin position="158"/>
        <end position="179"/>
    </location>
</feature>
<dbReference type="PANTHER" id="PTHR37984">
    <property type="entry name" value="PROTEIN CBG26694"/>
    <property type="match status" value="1"/>
</dbReference>